<feature type="signal peptide" evidence="6">
    <location>
        <begin position="1"/>
        <end position="47"/>
    </location>
</feature>
<dbReference type="Gene3D" id="3.40.50.1980">
    <property type="entry name" value="Nitrogenase molybdenum iron protein domain"/>
    <property type="match status" value="2"/>
</dbReference>
<dbReference type="InterPro" id="IPR006127">
    <property type="entry name" value="ZnuA-like"/>
</dbReference>
<accession>A0A4R5X2D4</accession>
<comment type="subcellular location">
    <subcellularLocation>
        <location evidence="1">Cell envelope</location>
    </subcellularLocation>
</comment>
<dbReference type="Proteomes" id="UP000294952">
    <property type="component" value="Unassembled WGS sequence"/>
</dbReference>
<dbReference type="GO" id="GO:0030001">
    <property type="term" value="P:metal ion transport"/>
    <property type="evidence" value="ECO:0007669"/>
    <property type="project" value="InterPro"/>
</dbReference>
<name>A0A4R5X2D4_9MYCO</name>
<dbReference type="PANTHER" id="PTHR42953:SF1">
    <property type="entry name" value="METAL-BINDING PROTEIN HI_0362-RELATED"/>
    <property type="match status" value="1"/>
</dbReference>
<evidence type="ECO:0000313" key="8">
    <source>
        <dbReference type="Proteomes" id="UP000294952"/>
    </source>
</evidence>
<evidence type="ECO:0000256" key="4">
    <source>
        <dbReference type="ARBA" id="ARBA00022729"/>
    </source>
</evidence>
<evidence type="ECO:0000256" key="2">
    <source>
        <dbReference type="ARBA" id="ARBA00022448"/>
    </source>
</evidence>
<keyword evidence="3" id="KW-0479">Metal-binding</keyword>
<dbReference type="InterPro" id="IPR050492">
    <property type="entry name" value="Bact_metal-bind_prot9"/>
</dbReference>
<evidence type="ECO:0000256" key="5">
    <source>
        <dbReference type="SAM" id="MobiDB-lite"/>
    </source>
</evidence>
<protein>
    <submittedName>
        <fullName evidence="7">ABC transporter substrate-binding protein</fullName>
    </submittedName>
</protein>
<feature type="chain" id="PRO_5039715849" evidence="6">
    <location>
        <begin position="48"/>
        <end position="359"/>
    </location>
</feature>
<keyword evidence="2" id="KW-0813">Transport</keyword>
<dbReference type="GO" id="GO:0046872">
    <property type="term" value="F:metal ion binding"/>
    <property type="evidence" value="ECO:0007669"/>
    <property type="project" value="UniProtKB-KW"/>
</dbReference>
<feature type="region of interest" description="Disordered" evidence="5">
    <location>
        <begin position="159"/>
        <end position="181"/>
    </location>
</feature>
<comment type="caution">
    <text evidence="7">The sequence shown here is derived from an EMBL/GenBank/DDBJ whole genome shotgun (WGS) entry which is preliminary data.</text>
</comment>
<dbReference type="PANTHER" id="PTHR42953">
    <property type="entry name" value="HIGH-AFFINITY ZINC UPTAKE SYSTEM PROTEIN ZNUA-RELATED"/>
    <property type="match status" value="1"/>
</dbReference>
<dbReference type="EMBL" id="SDLP01000007">
    <property type="protein sequence ID" value="TDL05086.1"/>
    <property type="molecule type" value="Genomic_DNA"/>
</dbReference>
<dbReference type="SUPFAM" id="SSF53807">
    <property type="entry name" value="Helical backbone' metal receptor"/>
    <property type="match status" value="1"/>
</dbReference>
<evidence type="ECO:0000256" key="1">
    <source>
        <dbReference type="ARBA" id="ARBA00004196"/>
    </source>
</evidence>
<evidence type="ECO:0000256" key="3">
    <source>
        <dbReference type="ARBA" id="ARBA00022723"/>
    </source>
</evidence>
<sequence>MIIISNKRRADWAEVNGNGYRYRVTTPNLTARLAAAAIALASPIALAACGSSSEPAASSTTASAAAGGTCPTAPIKVVVSVDQWGDVVSQLGGACATVTTVLAGSSVDPHDYEPAPSDATLFDGAQLVVLNGGHYDEWAAKLAASSDPDAPVINAVDLSGGGDHGGGDHAEAGGDHGADHVEEGNPHVWYSPAVVGEVAKAVTAELKKLSPGASAYFDERYTGFTNVMKPYDNEIAAIKAGAAGKSYAATESVFDDMAAALGLENRTPEGYRLASANESEPAPADLDAFLRLLGDRKVDVLIYNTQTEGSVVEQIRAAAEQAGVPVVDVTETVPPNTESFQTWQVEQLTSLAKALGVRE</sequence>
<evidence type="ECO:0000313" key="7">
    <source>
        <dbReference type="EMBL" id="TDL05086.1"/>
    </source>
</evidence>
<organism evidence="7 8">
    <name type="scientific">Mycolicibacterium obuense</name>
    <dbReference type="NCBI Taxonomy" id="1807"/>
    <lineage>
        <taxon>Bacteria</taxon>
        <taxon>Bacillati</taxon>
        <taxon>Actinomycetota</taxon>
        <taxon>Actinomycetes</taxon>
        <taxon>Mycobacteriales</taxon>
        <taxon>Mycobacteriaceae</taxon>
        <taxon>Mycolicibacterium</taxon>
    </lineage>
</organism>
<dbReference type="AlphaFoldDB" id="A0A4R5X2D4"/>
<keyword evidence="4 6" id="KW-0732">Signal</keyword>
<evidence type="ECO:0000256" key="6">
    <source>
        <dbReference type="SAM" id="SignalP"/>
    </source>
</evidence>
<feature type="compositionally biased region" description="Basic and acidic residues" evidence="5">
    <location>
        <begin position="165"/>
        <end position="181"/>
    </location>
</feature>
<dbReference type="GO" id="GO:0030313">
    <property type="term" value="C:cell envelope"/>
    <property type="evidence" value="ECO:0007669"/>
    <property type="project" value="UniProtKB-SubCell"/>
</dbReference>
<gene>
    <name evidence="7" type="ORF">EUA04_21270</name>
</gene>
<dbReference type="Pfam" id="PF01297">
    <property type="entry name" value="ZnuA"/>
    <property type="match status" value="1"/>
</dbReference>
<reference evidence="7 8" key="1">
    <citation type="submission" date="2019-01" db="EMBL/GenBank/DDBJ databases">
        <title>High-quality-draft genome sequences of five non-tuberculosis mycobacteriaceae isolated from a nosocomial environment.</title>
        <authorList>
            <person name="Tiago I."/>
            <person name="Alarico S."/>
            <person name="Pereira S.G."/>
            <person name="Coelho C."/>
            <person name="Maranha A."/>
            <person name="Empadinhas N."/>
        </authorList>
    </citation>
    <scope>NUCLEOTIDE SEQUENCE [LARGE SCALE GENOMIC DNA]</scope>
    <source>
        <strain evidence="7 8">22DIII</strain>
    </source>
</reference>
<proteinExistence type="predicted"/>